<reference evidence="3 4" key="1">
    <citation type="submission" date="2012-12" db="EMBL/GenBank/DDBJ databases">
        <title>Whole genome shotgun sequence of Gordonia aichiensis NBRC 108223.</title>
        <authorList>
            <person name="Isaki-Nakamura S."/>
            <person name="Hosoyama A."/>
            <person name="Tsuchikane K."/>
            <person name="Ando Y."/>
            <person name="Baba S."/>
            <person name="Ohji S."/>
            <person name="Hamada M."/>
            <person name="Tamura T."/>
            <person name="Yamazoe A."/>
            <person name="Yamazaki S."/>
            <person name="Fujita N."/>
        </authorList>
    </citation>
    <scope>NUCLEOTIDE SEQUENCE [LARGE SCALE GENOMIC DNA]</scope>
    <source>
        <strain evidence="3 4">NBRC 108223</strain>
    </source>
</reference>
<feature type="region of interest" description="Disordered" evidence="1">
    <location>
        <begin position="210"/>
        <end position="259"/>
    </location>
</feature>
<feature type="compositionally biased region" description="Acidic residues" evidence="1">
    <location>
        <begin position="222"/>
        <end position="232"/>
    </location>
</feature>
<evidence type="ECO:0000313" key="4">
    <source>
        <dbReference type="Proteomes" id="UP000010988"/>
    </source>
</evidence>
<evidence type="ECO:0000256" key="2">
    <source>
        <dbReference type="SAM" id="SignalP"/>
    </source>
</evidence>
<dbReference type="EMBL" id="BANR01000013">
    <property type="protein sequence ID" value="GAC49462.1"/>
    <property type="molecule type" value="Genomic_DNA"/>
</dbReference>
<dbReference type="PROSITE" id="PS51257">
    <property type="entry name" value="PROKAR_LIPOPROTEIN"/>
    <property type="match status" value="1"/>
</dbReference>
<dbReference type="eggNOG" id="ENOG5033V4K">
    <property type="taxonomic scope" value="Bacteria"/>
</dbReference>
<keyword evidence="4" id="KW-1185">Reference proteome</keyword>
<name>L7KNF7_9ACTN</name>
<dbReference type="AlphaFoldDB" id="L7KNF7"/>
<comment type="caution">
    <text evidence="3">The sequence shown here is derived from an EMBL/GenBank/DDBJ whole genome shotgun (WGS) entry which is preliminary data.</text>
</comment>
<feature type="compositionally biased region" description="Polar residues" evidence="1">
    <location>
        <begin position="82"/>
        <end position="92"/>
    </location>
</feature>
<keyword evidence="2" id="KW-0732">Signal</keyword>
<protein>
    <recommendedName>
        <fullName evidence="5">Lipoprotein</fullName>
    </recommendedName>
</protein>
<gene>
    <name evidence="3" type="ORF">GOACH_13_00540</name>
</gene>
<evidence type="ECO:0000256" key="1">
    <source>
        <dbReference type="SAM" id="MobiDB-lite"/>
    </source>
</evidence>
<feature type="region of interest" description="Disordered" evidence="1">
    <location>
        <begin position="42"/>
        <end position="67"/>
    </location>
</feature>
<sequence>MHGTRSVRTGVVAIAAAALTSTIAACSDSTSATRAAQSSSAVAAASAPQDPARCTEKPPSGTIDRQGFDLSFTRGQILIASGQTTASPSAQEGRTALPATSAAQQMSSAPACYEFARWGQPKPDVPPDTLLFVFKGDGTDGAQIEFPVGELTGEHLPPTDGPRPPVGPLTAPITASVGLSERGMYRSSSACRLTVTAMSSKRAAGSFECPESVASAQNPLAPDDDVPFDDEGTTSTGTPAPDTASQRPVRLTGWFDLRP</sequence>
<dbReference type="Proteomes" id="UP000010988">
    <property type="component" value="Unassembled WGS sequence"/>
</dbReference>
<evidence type="ECO:0000313" key="3">
    <source>
        <dbReference type="EMBL" id="GAC49462.1"/>
    </source>
</evidence>
<proteinExistence type="predicted"/>
<feature type="region of interest" description="Disordered" evidence="1">
    <location>
        <begin position="82"/>
        <end position="102"/>
    </location>
</feature>
<dbReference type="STRING" id="1220583.GOACH_13_00540"/>
<accession>L7KNF7</accession>
<feature type="signal peptide" evidence="2">
    <location>
        <begin position="1"/>
        <end position="24"/>
    </location>
</feature>
<feature type="compositionally biased region" description="Low complexity" evidence="1">
    <location>
        <begin position="42"/>
        <end position="52"/>
    </location>
</feature>
<feature type="compositionally biased region" description="Polar residues" evidence="1">
    <location>
        <begin position="233"/>
        <end position="246"/>
    </location>
</feature>
<organism evidence="3 4">
    <name type="scientific">Gordonia aichiensis NBRC 108223</name>
    <dbReference type="NCBI Taxonomy" id="1220583"/>
    <lineage>
        <taxon>Bacteria</taxon>
        <taxon>Bacillati</taxon>
        <taxon>Actinomycetota</taxon>
        <taxon>Actinomycetes</taxon>
        <taxon>Mycobacteriales</taxon>
        <taxon>Gordoniaceae</taxon>
        <taxon>Gordonia</taxon>
    </lineage>
</organism>
<feature type="chain" id="PRO_5039068337" description="Lipoprotein" evidence="2">
    <location>
        <begin position="25"/>
        <end position="259"/>
    </location>
</feature>
<evidence type="ECO:0008006" key="5">
    <source>
        <dbReference type="Google" id="ProtNLM"/>
    </source>
</evidence>